<comment type="caution">
    <text evidence="1">The sequence shown here is derived from an EMBL/GenBank/DDBJ whole genome shotgun (WGS) entry which is preliminary data.</text>
</comment>
<protein>
    <submittedName>
        <fullName evidence="1">Uncharacterized protein</fullName>
    </submittedName>
</protein>
<dbReference type="RefSeq" id="WP_179749463.1">
    <property type="nucleotide sequence ID" value="NZ_JACCBU010000001.1"/>
</dbReference>
<gene>
    <name evidence="1" type="ORF">BKA15_001511</name>
</gene>
<keyword evidence="2" id="KW-1185">Reference proteome</keyword>
<organism evidence="1 2">
    <name type="scientific">Microlunatus parietis</name>
    <dbReference type="NCBI Taxonomy" id="682979"/>
    <lineage>
        <taxon>Bacteria</taxon>
        <taxon>Bacillati</taxon>
        <taxon>Actinomycetota</taxon>
        <taxon>Actinomycetes</taxon>
        <taxon>Propionibacteriales</taxon>
        <taxon>Propionibacteriaceae</taxon>
        <taxon>Microlunatus</taxon>
    </lineage>
</organism>
<name>A0A7Y9I4S7_9ACTN</name>
<dbReference type="AlphaFoldDB" id="A0A7Y9I4S7"/>
<dbReference type="EMBL" id="JACCBU010000001">
    <property type="protein sequence ID" value="NYE70182.1"/>
    <property type="molecule type" value="Genomic_DNA"/>
</dbReference>
<evidence type="ECO:0000313" key="1">
    <source>
        <dbReference type="EMBL" id="NYE70182.1"/>
    </source>
</evidence>
<evidence type="ECO:0000313" key="2">
    <source>
        <dbReference type="Proteomes" id="UP000569914"/>
    </source>
</evidence>
<accession>A0A7Y9I4S7</accession>
<sequence length="90" mass="10063">MKYDGEIDTWRVKLKNGSSVLLLADMHGETSTHHLFSILVDATKEEQERLHLEGTTPTNPERVLVSVAAFALDDVEDIQSGESWKEVPAE</sequence>
<dbReference type="Proteomes" id="UP000569914">
    <property type="component" value="Unassembled WGS sequence"/>
</dbReference>
<proteinExistence type="predicted"/>
<reference evidence="1 2" key="1">
    <citation type="submission" date="2020-07" db="EMBL/GenBank/DDBJ databases">
        <title>Sequencing the genomes of 1000 actinobacteria strains.</title>
        <authorList>
            <person name="Klenk H.-P."/>
        </authorList>
    </citation>
    <scope>NUCLEOTIDE SEQUENCE [LARGE SCALE GENOMIC DNA]</scope>
    <source>
        <strain evidence="1 2">DSM 22083</strain>
    </source>
</reference>